<feature type="transmembrane region" description="Helical" evidence="1">
    <location>
        <begin position="14"/>
        <end position="31"/>
    </location>
</feature>
<evidence type="ECO:0000256" key="1">
    <source>
        <dbReference type="SAM" id="Phobius"/>
    </source>
</evidence>
<name>A0ABZ1Z2F9_9NOCA</name>
<keyword evidence="1" id="KW-0812">Transmembrane</keyword>
<proteinExistence type="predicted"/>
<evidence type="ECO:0000313" key="2">
    <source>
        <dbReference type="EMBL" id="WUV49755.1"/>
    </source>
</evidence>
<keyword evidence="1" id="KW-1133">Transmembrane helix</keyword>
<keyword evidence="1" id="KW-0472">Membrane</keyword>
<keyword evidence="3" id="KW-1185">Reference proteome</keyword>
<feature type="transmembrane region" description="Helical" evidence="1">
    <location>
        <begin position="43"/>
        <end position="64"/>
    </location>
</feature>
<reference evidence="2" key="1">
    <citation type="submission" date="2022-10" db="EMBL/GenBank/DDBJ databases">
        <title>The complete genomes of actinobacterial strains from the NBC collection.</title>
        <authorList>
            <person name="Joergensen T.S."/>
            <person name="Alvarez Arevalo M."/>
            <person name="Sterndorff E.B."/>
            <person name="Faurdal D."/>
            <person name="Vuksanovic O."/>
            <person name="Mourched A.-S."/>
            <person name="Charusanti P."/>
            <person name="Shaw S."/>
            <person name="Blin K."/>
            <person name="Weber T."/>
        </authorList>
    </citation>
    <scope>NUCLEOTIDE SEQUENCE</scope>
    <source>
        <strain evidence="2">NBC_01482</strain>
    </source>
</reference>
<organism evidence="2 3">
    <name type="scientific">Nocardia vinacea</name>
    <dbReference type="NCBI Taxonomy" id="96468"/>
    <lineage>
        <taxon>Bacteria</taxon>
        <taxon>Bacillati</taxon>
        <taxon>Actinomycetota</taxon>
        <taxon>Actinomycetes</taxon>
        <taxon>Mycobacteriales</taxon>
        <taxon>Nocardiaceae</taxon>
        <taxon>Nocardia</taxon>
    </lineage>
</organism>
<accession>A0ABZ1Z2F9</accession>
<dbReference type="RefSeq" id="WP_329414348.1">
    <property type="nucleotide sequence ID" value="NZ_CP109441.1"/>
</dbReference>
<gene>
    <name evidence="2" type="ORF">OG563_17070</name>
</gene>
<protein>
    <submittedName>
        <fullName evidence="2">Uncharacterized protein</fullName>
    </submittedName>
</protein>
<sequence length="121" mass="13446">MTTSPTDSISVGQWIARLIAIVILVPLRLVWEGVELLGRGTAAVLIYIGNHLLGPMCHLTWHWLVRPAWAFVKDFLWGWVLHHVLWGLVLTPLAAFAIDYFLRPPVAPSRPSSGAASFDPL</sequence>
<evidence type="ECO:0000313" key="3">
    <source>
        <dbReference type="Proteomes" id="UP001432062"/>
    </source>
</evidence>
<feature type="transmembrane region" description="Helical" evidence="1">
    <location>
        <begin position="84"/>
        <end position="102"/>
    </location>
</feature>
<dbReference type="EMBL" id="CP109441">
    <property type="protein sequence ID" value="WUV49755.1"/>
    <property type="molecule type" value="Genomic_DNA"/>
</dbReference>
<dbReference type="Proteomes" id="UP001432062">
    <property type="component" value="Chromosome"/>
</dbReference>